<evidence type="ECO:0000313" key="4">
    <source>
        <dbReference type="Proteomes" id="UP000239002"/>
    </source>
</evidence>
<sequence length="390" mass="44393">MNLKVILPEVMAYLRSCLHENAAAFMLKKHPFNEVTNLELTQQLIGLQKARSKFPSFFENHQIIYPPKVNLEQTSSQATAVYKSQIFKIDSMIDLTGGFGVDVSAFAKACPTTTTHIELSSQLQEYAQHSFKVQGLQTESYCADGMQFLKENNSLYDLIYIDPSRKTASHSKAVLLKDYEPNVIENLELLLEKGKQIMIKTSPMLDITAGLQQLKYVSSLHIVAVKNEVKELLWILNKDQVDTPVVKCVNLLTVQPVFESVIKYKLIGRYSSPLKYLYEPNAAVMKSQEFDAILEQYPLAKLDHDAHLFTSESLIEFPGRVFEIKNVIDNKPKKIKRLYGKSARGVVTRNHKESVAQLRKKYQFSEHETDYLFFTSSEELGSIVIEAIKV</sequence>
<feature type="domain" description="THUMP-like" evidence="1">
    <location>
        <begin position="319"/>
        <end position="377"/>
    </location>
</feature>
<evidence type="ECO:0000259" key="1">
    <source>
        <dbReference type="Pfam" id="PF18096"/>
    </source>
</evidence>
<dbReference type="Gene3D" id="1.10.10.1110">
    <property type="entry name" value="Methyltransferase PG1098, N-terminal domain"/>
    <property type="match status" value="1"/>
</dbReference>
<protein>
    <submittedName>
        <fullName evidence="3">Uncharacterized protein</fullName>
    </submittedName>
</protein>
<dbReference type="SUPFAM" id="SSF53335">
    <property type="entry name" value="S-adenosyl-L-methionine-dependent methyltransferases"/>
    <property type="match status" value="1"/>
</dbReference>
<dbReference type="Pfam" id="PF18096">
    <property type="entry name" value="Thump_like"/>
    <property type="match status" value="1"/>
</dbReference>
<dbReference type="Pfam" id="PF22013">
    <property type="entry name" value="PG_1098_Fer"/>
    <property type="match status" value="1"/>
</dbReference>
<evidence type="ECO:0000313" key="3">
    <source>
        <dbReference type="EMBL" id="PPK94855.1"/>
    </source>
</evidence>
<name>A0A2S6IKZ9_9FLAO</name>
<organism evidence="3 4">
    <name type="scientific">Nonlabens xylanidelens</name>
    <dbReference type="NCBI Taxonomy" id="191564"/>
    <lineage>
        <taxon>Bacteria</taxon>
        <taxon>Pseudomonadati</taxon>
        <taxon>Bacteroidota</taxon>
        <taxon>Flavobacteriia</taxon>
        <taxon>Flavobacteriales</taxon>
        <taxon>Flavobacteriaceae</taxon>
        <taxon>Nonlabens</taxon>
    </lineage>
</organism>
<evidence type="ECO:0000259" key="2">
    <source>
        <dbReference type="Pfam" id="PF22013"/>
    </source>
</evidence>
<dbReference type="RefSeq" id="WP_104515309.1">
    <property type="nucleotide sequence ID" value="NZ_MQVW01000024.1"/>
</dbReference>
<gene>
    <name evidence="3" type="ORF">LY01_01608</name>
</gene>
<reference evidence="3 4" key="1">
    <citation type="submission" date="2018-02" db="EMBL/GenBank/DDBJ databases">
        <title>Genomic Encyclopedia of Archaeal and Bacterial Type Strains, Phase II (KMG-II): from individual species to whole genera.</title>
        <authorList>
            <person name="Goeker M."/>
        </authorList>
    </citation>
    <scope>NUCLEOTIDE SEQUENCE [LARGE SCALE GENOMIC DNA]</scope>
    <source>
        <strain evidence="3 4">DSM 16809</strain>
    </source>
</reference>
<dbReference type="InterPro" id="IPR029063">
    <property type="entry name" value="SAM-dependent_MTases_sf"/>
</dbReference>
<dbReference type="InterPro" id="IPR041497">
    <property type="entry name" value="Thump-like"/>
</dbReference>
<dbReference type="AlphaFoldDB" id="A0A2S6IKZ9"/>
<feature type="domain" description="PG-1098 ferredoxin-like" evidence="2">
    <location>
        <begin position="276"/>
        <end position="318"/>
    </location>
</feature>
<keyword evidence="4" id="KW-1185">Reference proteome</keyword>
<proteinExistence type="predicted"/>
<comment type="caution">
    <text evidence="3">The sequence shown here is derived from an EMBL/GenBank/DDBJ whole genome shotgun (WGS) entry which is preliminary data.</text>
</comment>
<dbReference type="OrthoDB" id="1000417at2"/>
<dbReference type="InterPro" id="IPR054168">
    <property type="entry name" value="PG_1098_Fer"/>
</dbReference>
<dbReference type="Proteomes" id="UP000239002">
    <property type="component" value="Unassembled WGS sequence"/>
</dbReference>
<dbReference type="EMBL" id="PTJE01000003">
    <property type="protein sequence ID" value="PPK94855.1"/>
    <property type="molecule type" value="Genomic_DNA"/>
</dbReference>
<dbReference type="Gene3D" id="3.40.50.150">
    <property type="entry name" value="Vaccinia Virus protein VP39"/>
    <property type="match status" value="1"/>
</dbReference>
<accession>A0A2S6IKZ9</accession>